<feature type="region of interest" description="Disordered" evidence="1">
    <location>
        <begin position="544"/>
        <end position="637"/>
    </location>
</feature>
<dbReference type="GO" id="GO:0006338">
    <property type="term" value="P:chromatin remodeling"/>
    <property type="evidence" value="ECO:0007669"/>
    <property type="project" value="InterPro"/>
</dbReference>
<organism evidence="4 5">
    <name type="scientific">Schizothecium vesticola</name>
    <dbReference type="NCBI Taxonomy" id="314040"/>
    <lineage>
        <taxon>Eukaryota</taxon>
        <taxon>Fungi</taxon>
        <taxon>Dikarya</taxon>
        <taxon>Ascomycota</taxon>
        <taxon>Pezizomycotina</taxon>
        <taxon>Sordariomycetes</taxon>
        <taxon>Sordariomycetidae</taxon>
        <taxon>Sordariales</taxon>
        <taxon>Schizotheciaceae</taxon>
        <taxon>Schizothecium</taxon>
    </lineage>
</organism>
<feature type="compositionally biased region" description="Low complexity" evidence="1">
    <location>
        <begin position="580"/>
        <end position="589"/>
    </location>
</feature>
<feature type="compositionally biased region" description="Low complexity" evidence="1">
    <location>
        <begin position="546"/>
        <end position="556"/>
    </location>
</feature>
<feature type="domain" description="SWI/SNF and RSC complexes subunit Ssr4 C-terminal" evidence="3">
    <location>
        <begin position="268"/>
        <end position="623"/>
    </location>
</feature>
<evidence type="ECO:0000313" key="5">
    <source>
        <dbReference type="Proteomes" id="UP001172155"/>
    </source>
</evidence>
<feature type="domain" description="SWI/SNF and RSC complexes subunit Ssr4 N-terminal" evidence="2">
    <location>
        <begin position="4"/>
        <end position="217"/>
    </location>
</feature>
<comment type="caution">
    <text evidence="4">The sequence shown here is derived from an EMBL/GenBank/DDBJ whole genome shotgun (WGS) entry which is preliminary data.</text>
</comment>
<reference evidence="4" key="1">
    <citation type="submission" date="2023-06" db="EMBL/GenBank/DDBJ databases">
        <title>Genome-scale phylogeny and comparative genomics of the fungal order Sordariales.</title>
        <authorList>
            <consortium name="Lawrence Berkeley National Laboratory"/>
            <person name="Hensen N."/>
            <person name="Bonometti L."/>
            <person name="Westerberg I."/>
            <person name="Brannstrom I.O."/>
            <person name="Guillou S."/>
            <person name="Cros-Aarteil S."/>
            <person name="Calhoun S."/>
            <person name="Haridas S."/>
            <person name="Kuo A."/>
            <person name="Mondo S."/>
            <person name="Pangilinan J."/>
            <person name="Riley R."/>
            <person name="LaButti K."/>
            <person name="Andreopoulos B."/>
            <person name="Lipzen A."/>
            <person name="Chen C."/>
            <person name="Yanf M."/>
            <person name="Daum C."/>
            <person name="Ng V."/>
            <person name="Clum A."/>
            <person name="Steindorff A."/>
            <person name="Ohm R."/>
            <person name="Martin F."/>
            <person name="Silar P."/>
            <person name="Natvig D."/>
            <person name="Lalanne C."/>
            <person name="Gautier V."/>
            <person name="Ament-velasquez S.L."/>
            <person name="Kruys A."/>
            <person name="Hutchinson M.I."/>
            <person name="Powell A.J."/>
            <person name="Barry K."/>
            <person name="Miller A.N."/>
            <person name="Grigoriev I.V."/>
            <person name="Debuchy R."/>
            <person name="Gladieux P."/>
            <person name="Thoren M.H."/>
            <person name="Johannesson H."/>
        </authorList>
    </citation>
    <scope>NUCLEOTIDE SEQUENCE</scope>
    <source>
        <strain evidence="4">SMH3187-1</strain>
    </source>
</reference>
<feature type="compositionally biased region" description="Polar residues" evidence="1">
    <location>
        <begin position="505"/>
        <end position="520"/>
    </location>
</feature>
<accession>A0AA40F9X1</accession>
<dbReference type="Pfam" id="PF08549">
    <property type="entry name" value="SWI-SNF_Ssr4_N"/>
    <property type="match status" value="1"/>
</dbReference>
<feature type="compositionally biased region" description="Pro residues" evidence="1">
    <location>
        <begin position="563"/>
        <end position="579"/>
    </location>
</feature>
<dbReference type="InterPro" id="IPR013859">
    <property type="entry name" value="Ssr4_N"/>
</dbReference>
<evidence type="ECO:0000256" key="1">
    <source>
        <dbReference type="SAM" id="MobiDB-lite"/>
    </source>
</evidence>
<dbReference type="EMBL" id="JAUKUD010000001">
    <property type="protein sequence ID" value="KAK0753923.1"/>
    <property type="molecule type" value="Genomic_DNA"/>
</dbReference>
<feature type="compositionally biased region" description="Low complexity" evidence="1">
    <location>
        <begin position="605"/>
        <end position="627"/>
    </location>
</feature>
<evidence type="ECO:0000259" key="3">
    <source>
        <dbReference type="Pfam" id="PF20497"/>
    </source>
</evidence>
<gene>
    <name evidence="4" type="ORF">B0T18DRAFT_385893</name>
</gene>
<dbReference type="AlphaFoldDB" id="A0AA40F9X1"/>
<name>A0AA40F9X1_9PEZI</name>
<evidence type="ECO:0000313" key="4">
    <source>
        <dbReference type="EMBL" id="KAK0753923.1"/>
    </source>
</evidence>
<dbReference type="InterPro" id="IPR046464">
    <property type="entry name" value="SWI-SNF_Ssr4_C"/>
</dbReference>
<evidence type="ECO:0000259" key="2">
    <source>
        <dbReference type="Pfam" id="PF08549"/>
    </source>
</evidence>
<dbReference type="Pfam" id="PF20497">
    <property type="entry name" value="SWI-SNF_Ssr4_C"/>
    <property type="match status" value="1"/>
</dbReference>
<sequence length="687" mass="74591">MEGDPSQKVHPDLLPHVHLLSTHRYPLMQKVELQEVTKWLLKAKGISRQTAPFFWTFLDGPQHGSIFLCWQPTTTRGLEFASDGYIWHSPELRFQQDAGNGLMIEIYYQPTGFRPNEQFSTHSRRRFRLVPGQPQAADNLSIDPNLWIVHYGSAEKAQWLPTNTIPISPQNQHMLQVRSQLFQMGQIMRKEFILSDRRNWPEIPLPARGQSIYAPPMPTRNVPQAMAYPPHAVPAVGPTPKRRGGAQGAAHPAQMAGAPPYPGMESILDDEEDVSRGDMFDHLTPQELSLQRYQQNHEWMEEILSSPYRIGQIEVADLGLGRKGELASLTDGVFESQGSGGDWQKGPKKRYTGHLDPAMAVEFKKRIEVRNATVNAEVAKMKEDHEKMLQDFRQSTAIKQAELELRSATEETGSEFWRLEGRVDDDDDDAAERWTPQNKTMDEILAHVESIVGKKASVVHNVHRVQAGGFEEPAPAPAPAPAPVQQQAALPPPSRPDALGVGQSAPMSRQPSHAGSQNSGVMIGDSDVDMGGTAAGLLDQMHAGFSSTTTPQPQSSAVATPNVPSPLPTAPQAQPPAPTSHPTATAPAADQEPGATGDWVVVPKTTPNTTTAPSAPPATTAASTSTPGDAAMGFDSNDFSSLGDLDSAGDALAGYDPPSVEGDLSMDMEDSAFGDALHGVVKVLAML</sequence>
<evidence type="ECO:0008006" key="6">
    <source>
        <dbReference type="Google" id="ProtNLM"/>
    </source>
</evidence>
<protein>
    <recommendedName>
        <fullName evidence="6">DUF1750-domain-containing protein</fullName>
    </recommendedName>
</protein>
<dbReference type="Proteomes" id="UP001172155">
    <property type="component" value="Unassembled WGS sequence"/>
</dbReference>
<proteinExistence type="predicted"/>
<keyword evidence="5" id="KW-1185">Reference proteome</keyword>
<feature type="region of interest" description="Disordered" evidence="1">
    <location>
        <begin position="469"/>
        <end position="527"/>
    </location>
</feature>